<evidence type="ECO:0000256" key="1">
    <source>
        <dbReference type="SAM" id="MobiDB-lite"/>
    </source>
</evidence>
<evidence type="ECO:0000313" key="5">
    <source>
        <dbReference type="Proteomes" id="UP000530234"/>
    </source>
</evidence>
<feature type="signal peptide" evidence="2">
    <location>
        <begin position="1"/>
        <end position="40"/>
    </location>
</feature>
<sequence length="226" mass="24507">MRATRRVRFFAVPAVPARRGRSGRLLAAAALTAGALTLTACGTADGSADHPRHGASAVEDEGDRDDHNEADIAFAREMIPHHRQALEMSELAPDRAASPEVRALAEEIEAAQGPEIETLTGWLREWDAEGTGGHGDGGHETHDMHGMPGMLTEEQMDRLAALDGEAFDTAFLELMIEHHEGALEMAREVLEEGSHEPTADLAREIIDGQEAEIERMRELLGEPVGR</sequence>
<evidence type="ECO:0000256" key="2">
    <source>
        <dbReference type="SAM" id="SignalP"/>
    </source>
</evidence>
<dbReference type="AlphaFoldDB" id="A0A7W3T409"/>
<feature type="chain" id="PRO_5038897624" evidence="2">
    <location>
        <begin position="41"/>
        <end position="226"/>
    </location>
</feature>
<dbReference type="Proteomes" id="UP000530234">
    <property type="component" value="Unassembled WGS sequence"/>
</dbReference>
<proteinExistence type="predicted"/>
<evidence type="ECO:0000259" key="3">
    <source>
        <dbReference type="Pfam" id="PF03713"/>
    </source>
</evidence>
<accession>A0A7W3T409</accession>
<gene>
    <name evidence="4" type="ORF">FOE67_13670</name>
</gene>
<dbReference type="PANTHER" id="PTHR36933:SF1">
    <property type="entry name" value="SLL0788 PROTEIN"/>
    <property type="match status" value="1"/>
</dbReference>
<name>A0A7W3T409_9ACTN</name>
<dbReference type="InterPro" id="IPR012347">
    <property type="entry name" value="Ferritin-like"/>
</dbReference>
<keyword evidence="2" id="KW-0732">Signal</keyword>
<evidence type="ECO:0000313" key="4">
    <source>
        <dbReference type="EMBL" id="MBB0230534.1"/>
    </source>
</evidence>
<dbReference type="RefSeq" id="WP_182664079.1">
    <property type="nucleotide sequence ID" value="NZ_VKHS01000299.1"/>
</dbReference>
<keyword evidence="5" id="KW-1185">Reference proteome</keyword>
<organism evidence="4 5">
    <name type="scientific">Streptomyces calidiresistens</name>
    <dbReference type="NCBI Taxonomy" id="1485586"/>
    <lineage>
        <taxon>Bacteria</taxon>
        <taxon>Bacillati</taxon>
        <taxon>Actinomycetota</taxon>
        <taxon>Actinomycetes</taxon>
        <taxon>Kitasatosporales</taxon>
        <taxon>Streptomycetaceae</taxon>
        <taxon>Streptomyces</taxon>
    </lineage>
</organism>
<protein>
    <submittedName>
        <fullName evidence="4">DUF305 domain-containing protein</fullName>
    </submittedName>
</protein>
<dbReference type="PANTHER" id="PTHR36933">
    <property type="entry name" value="SLL0788 PROTEIN"/>
    <property type="match status" value="1"/>
</dbReference>
<feature type="region of interest" description="Disordered" evidence="1">
    <location>
        <begin position="44"/>
        <end position="65"/>
    </location>
</feature>
<dbReference type="Gene3D" id="1.20.1260.10">
    <property type="match status" value="1"/>
</dbReference>
<feature type="domain" description="DUF305" evidence="3">
    <location>
        <begin position="71"/>
        <end position="220"/>
    </location>
</feature>
<comment type="caution">
    <text evidence="4">The sequence shown here is derived from an EMBL/GenBank/DDBJ whole genome shotgun (WGS) entry which is preliminary data.</text>
</comment>
<dbReference type="InterPro" id="IPR005183">
    <property type="entry name" value="DUF305_CopM-like"/>
</dbReference>
<dbReference type="Pfam" id="PF03713">
    <property type="entry name" value="DUF305"/>
    <property type="match status" value="1"/>
</dbReference>
<dbReference type="EMBL" id="VKHS01000299">
    <property type="protein sequence ID" value="MBB0230534.1"/>
    <property type="molecule type" value="Genomic_DNA"/>
</dbReference>
<reference evidence="5" key="1">
    <citation type="submission" date="2019-10" db="EMBL/GenBank/DDBJ databases">
        <title>Streptomyces sp. nov., a novel actinobacterium isolated from alkaline environment.</title>
        <authorList>
            <person name="Golinska P."/>
        </authorList>
    </citation>
    <scope>NUCLEOTIDE SEQUENCE [LARGE SCALE GENOMIC DNA]</scope>
    <source>
        <strain evidence="5">DSM 42108</strain>
    </source>
</reference>